<reference evidence="2" key="1">
    <citation type="journal article" date="2014" name="Int. J. Syst. Evol. Microbiol.">
        <title>Complete genome sequence of Corynebacterium casei LMG S-19264T (=DSM 44701T), isolated from a smear-ripened cheese.</title>
        <authorList>
            <consortium name="US DOE Joint Genome Institute (JGI-PGF)"/>
            <person name="Walter F."/>
            <person name="Albersmeier A."/>
            <person name="Kalinowski J."/>
            <person name="Ruckert C."/>
        </authorList>
    </citation>
    <scope>NUCLEOTIDE SEQUENCE</scope>
    <source>
        <strain evidence="2">KCTC 42651</strain>
    </source>
</reference>
<dbReference type="EMBL" id="BMZS01000003">
    <property type="protein sequence ID" value="GHD46563.1"/>
    <property type="molecule type" value="Genomic_DNA"/>
</dbReference>
<comment type="caution">
    <text evidence="2">The sequence shown here is derived from an EMBL/GenBank/DDBJ whole genome shotgun (WGS) entry which is preliminary data.</text>
</comment>
<name>A0A918XQM3_9PROT</name>
<keyword evidence="1" id="KW-0472">Membrane</keyword>
<organism evidence="2 3">
    <name type="scientific">Thalassobaculum fulvum</name>
    <dbReference type="NCBI Taxonomy" id="1633335"/>
    <lineage>
        <taxon>Bacteria</taxon>
        <taxon>Pseudomonadati</taxon>
        <taxon>Pseudomonadota</taxon>
        <taxon>Alphaproteobacteria</taxon>
        <taxon>Rhodospirillales</taxon>
        <taxon>Thalassobaculaceae</taxon>
        <taxon>Thalassobaculum</taxon>
    </lineage>
</organism>
<dbReference type="Proteomes" id="UP000630353">
    <property type="component" value="Unassembled WGS sequence"/>
</dbReference>
<proteinExistence type="predicted"/>
<feature type="transmembrane region" description="Helical" evidence="1">
    <location>
        <begin position="60"/>
        <end position="83"/>
    </location>
</feature>
<keyword evidence="3" id="KW-1185">Reference proteome</keyword>
<accession>A0A918XQM3</accession>
<evidence type="ECO:0000256" key="1">
    <source>
        <dbReference type="SAM" id="Phobius"/>
    </source>
</evidence>
<gene>
    <name evidence="2" type="ORF">GCM10017083_15810</name>
</gene>
<reference evidence="2" key="2">
    <citation type="submission" date="2020-09" db="EMBL/GenBank/DDBJ databases">
        <authorList>
            <person name="Sun Q."/>
            <person name="Kim S."/>
        </authorList>
    </citation>
    <scope>NUCLEOTIDE SEQUENCE</scope>
    <source>
        <strain evidence="2">KCTC 42651</strain>
    </source>
</reference>
<sequence>MQRTQGGCVPAALVRCVPLPYMPASRSDHRPEEATMSPVVSRLGVAETPAASVTLAQTEILAPVVLALANALIAGIALVGRLFRRG</sequence>
<protein>
    <submittedName>
        <fullName evidence="2">Uncharacterized protein</fullName>
    </submittedName>
</protein>
<evidence type="ECO:0000313" key="2">
    <source>
        <dbReference type="EMBL" id="GHD46563.1"/>
    </source>
</evidence>
<dbReference type="AlphaFoldDB" id="A0A918XQM3"/>
<keyword evidence="1" id="KW-0812">Transmembrane</keyword>
<keyword evidence="1" id="KW-1133">Transmembrane helix</keyword>
<evidence type="ECO:0000313" key="3">
    <source>
        <dbReference type="Proteomes" id="UP000630353"/>
    </source>
</evidence>